<reference evidence="1" key="1">
    <citation type="submission" date="2023-10" db="EMBL/GenBank/DDBJ databases">
        <title>Amphibacter perezi, gen. nov., sp. nov. a novel taxa of the family Comamonadaceae, class Betaproteobacteria isolated from the skin microbiota of Pelophylax perezi from different populations.</title>
        <authorList>
            <person name="Costa S."/>
            <person name="Proenca D.N."/>
            <person name="Lopes I."/>
            <person name="Morais P.V."/>
        </authorList>
    </citation>
    <scope>NUCLEOTIDE SEQUENCE</scope>
    <source>
        <strain evidence="1">SL12-8</strain>
    </source>
</reference>
<gene>
    <name evidence="1" type="ORF">RV045_06535</name>
</gene>
<accession>A0ACC6P1M4</accession>
<proteinExistence type="predicted"/>
<sequence length="125" mass="14008">MMDRQAAGQEAEDRALQHLLSMRWRLVCRNYRWARGPNAKGGEIDLIMRDPQGTLVFVEVRQRGRGDTAGGALASVNRSKQRHLIYAARRFLLGLAQCPPCRFDVIAIDGERLQWIAAAFEGDGA</sequence>
<evidence type="ECO:0000313" key="1">
    <source>
        <dbReference type="EMBL" id="MEJ7138086.1"/>
    </source>
</evidence>
<protein>
    <submittedName>
        <fullName evidence="1">YraN family protein</fullName>
    </submittedName>
</protein>
<dbReference type="Proteomes" id="UP001364695">
    <property type="component" value="Unassembled WGS sequence"/>
</dbReference>
<organism evidence="1 2">
    <name type="scientific">Amphibiibacter pelophylacis</name>
    <dbReference type="NCBI Taxonomy" id="1799477"/>
    <lineage>
        <taxon>Bacteria</taxon>
        <taxon>Pseudomonadati</taxon>
        <taxon>Pseudomonadota</taxon>
        <taxon>Betaproteobacteria</taxon>
        <taxon>Burkholderiales</taxon>
        <taxon>Sphaerotilaceae</taxon>
        <taxon>Amphibiibacter</taxon>
    </lineage>
</organism>
<name>A0ACC6P1M4_9BURK</name>
<evidence type="ECO:0000313" key="2">
    <source>
        <dbReference type="Proteomes" id="UP001364695"/>
    </source>
</evidence>
<dbReference type="EMBL" id="JAWDIE010000008">
    <property type="protein sequence ID" value="MEJ7138086.1"/>
    <property type="molecule type" value="Genomic_DNA"/>
</dbReference>
<comment type="caution">
    <text evidence="1">The sequence shown here is derived from an EMBL/GenBank/DDBJ whole genome shotgun (WGS) entry which is preliminary data.</text>
</comment>
<keyword evidence="2" id="KW-1185">Reference proteome</keyword>